<dbReference type="Pfam" id="PF14392">
    <property type="entry name" value="zf-CCHC_4"/>
    <property type="match status" value="1"/>
</dbReference>
<gene>
    <name evidence="4" type="ORF">L1049_012628</name>
</gene>
<feature type="compositionally biased region" description="Polar residues" evidence="2">
    <location>
        <begin position="264"/>
        <end position="277"/>
    </location>
</feature>
<feature type="region of interest" description="Disordered" evidence="2">
    <location>
        <begin position="264"/>
        <end position="301"/>
    </location>
</feature>
<dbReference type="InterPro" id="IPR025558">
    <property type="entry name" value="DUF4283"/>
</dbReference>
<dbReference type="GO" id="GO:0003676">
    <property type="term" value="F:nucleic acid binding"/>
    <property type="evidence" value="ECO:0007669"/>
    <property type="project" value="InterPro"/>
</dbReference>
<keyword evidence="5" id="KW-1185">Reference proteome</keyword>
<protein>
    <recommendedName>
        <fullName evidence="3">CCHC-type domain-containing protein</fullName>
    </recommendedName>
</protein>
<accession>A0AAP0N428</accession>
<proteinExistence type="predicted"/>
<dbReference type="GO" id="GO:0008270">
    <property type="term" value="F:zinc ion binding"/>
    <property type="evidence" value="ECO:0007669"/>
    <property type="project" value="UniProtKB-KW"/>
</dbReference>
<evidence type="ECO:0000259" key="3">
    <source>
        <dbReference type="PROSITE" id="PS50158"/>
    </source>
</evidence>
<keyword evidence="1" id="KW-0863">Zinc-finger</keyword>
<dbReference type="InterPro" id="IPR001878">
    <property type="entry name" value="Znf_CCHC"/>
</dbReference>
<dbReference type="PANTHER" id="PTHR31286">
    <property type="entry name" value="GLYCINE-RICH CELL WALL STRUCTURAL PROTEIN 1.8-LIKE"/>
    <property type="match status" value="1"/>
</dbReference>
<evidence type="ECO:0000256" key="2">
    <source>
        <dbReference type="SAM" id="MobiDB-lite"/>
    </source>
</evidence>
<dbReference type="PROSITE" id="PS50158">
    <property type="entry name" value="ZF_CCHC"/>
    <property type="match status" value="1"/>
</dbReference>
<dbReference type="Proteomes" id="UP001415857">
    <property type="component" value="Unassembled WGS sequence"/>
</dbReference>
<dbReference type="InterPro" id="IPR040256">
    <property type="entry name" value="At4g02000-like"/>
</dbReference>
<dbReference type="Pfam" id="PF14111">
    <property type="entry name" value="DUF4283"/>
    <property type="match status" value="1"/>
</dbReference>
<dbReference type="InterPro" id="IPR025836">
    <property type="entry name" value="Zn_knuckle_CX2CX4HX4C"/>
</dbReference>
<reference evidence="4 5" key="1">
    <citation type="journal article" date="2024" name="Plant J.">
        <title>Genome sequences and population genomics reveal climatic adaptation and genomic divergence between two closely related sweetgum species.</title>
        <authorList>
            <person name="Xu W.Q."/>
            <person name="Ren C.Q."/>
            <person name="Zhang X.Y."/>
            <person name="Comes H.P."/>
            <person name="Liu X.H."/>
            <person name="Li Y.G."/>
            <person name="Kettle C.J."/>
            <person name="Jalonen R."/>
            <person name="Gaisberger H."/>
            <person name="Ma Y.Z."/>
            <person name="Qiu Y.X."/>
        </authorList>
    </citation>
    <scope>NUCLEOTIDE SEQUENCE [LARGE SCALE GENOMIC DNA]</scope>
    <source>
        <strain evidence="4">Hangzhou</strain>
    </source>
</reference>
<evidence type="ECO:0000256" key="1">
    <source>
        <dbReference type="PROSITE-ProRule" id="PRU00047"/>
    </source>
</evidence>
<dbReference type="AlphaFoldDB" id="A0AAP0N428"/>
<comment type="caution">
    <text evidence="4">The sequence shown here is derived from an EMBL/GenBank/DDBJ whole genome shotgun (WGS) entry which is preliminary data.</text>
</comment>
<dbReference type="EMBL" id="JBBPBK010000170">
    <property type="protein sequence ID" value="KAK9266357.1"/>
    <property type="molecule type" value="Genomic_DNA"/>
</dbReference>
<sequence length="345" mass="37152">MDPTSGDLSLLISHTSSLSCSDEILTLVHDSSVAGIASSLMLVGKFVADRPLNIQAVRSTLLCAWKLSKAPSITFLSINIFLFGFALESNREKVFLSGPWSVRGAHLVLKEWSPGLVLEEISFKVSPFWVQIHGLPPGFKSLDNISKIGLSIGVFIEADVKRSNHLVWNNFLRVRVGIDVSAPLKTGFFLNRAPLPEVWIQFKYERLSDFCYRCGYLGHGLKDCSVEAGGGCGVAGNPSHGVSAFGPWLRASHGDFSRFSTVQFNSSQRSSRNTLGPTASVGPSRPPINSPSIPTLVTSPDTSTLPLDSTAPFSASSGLSIDFSLNPVVQLAPSLLDTSRPCPHP</sequence>
<feature type="domain" description="CCHC-type" evidence="3">
    <location>
        <begin position="211"/>
        <end position="224"/>
    </location>
</feature>
<keyword evidence="1" id="KW-0479">Metal-binding</keyword>
<dbReference type="PANTHER" id="PTHR31286:SF178">
    <property type="entry name" value="DUF4283 DOMAIN-CONTAINING PROTEIN"/>
    <property type="match status" value="1"/>
</dbReference>
<organism evidence="4 5">
    <name type="scientific">Liquidambar formosana</name>
    <name type="common">Formosan gum</name>
    <dbReference type="NCBI Taxonomy" id="63359"/>
    <lineage>
        <taxon>Eukaryota</taxon>
        <taxon>Viridiplantae</taxon>
        <taxon>Streptophyta</taxon>
        <taxon>Embryophyta</taxon>
        <taxon>Tracheophyta</taxon>
        <taxon>Spermatophyta</taxon>
        <taxon>Magnoliopsida</taxon>
        <taxon>eudicotyledons</taxon>
        <taxon>Gunneridae</taxon>
        <taxon>Pentapetalae</taxon>
        <taxon>Saxifragales</taxon>
        <taxon>Altingiaceae</taxon>
        <taxon>Liquidambar</taxon>
    </lineage>
</organism>
<evidence type="ECO:0000313" key="5">
    <source>
        <dbReference type="Proteomes" id="UP001415857"/>
    </source>
</evidence>
<keyword evidence="1" id="KW-0862">Zinc</keyword>
<name>A0AAP0N428_LIQFO</name>
<evidence type="ECO:0000313" key="4">
    <source>
        <dbReference type="EMBL" id="KAK9266357.1"/>
    </source>
</evidence>